<dbReference type="OrthoDB" id="5105790at2759"/>
<keyword evidence="1" id="KW-0175">Coiled coil</keyword>
<accession>A0A2K0UTP5</accession>
<protein>
    <submittedName>
        <fullName evidence="2">Uncharacterized protein</fullName>
    </submittedName>
</protein>
<name>A0A2K0UTP5_GIBNY</name>
<keyword evidence="3" id="KW-1185">Reference proteome</keyword>
<comment type="caution">
    <text evidence="2">The sequence shown here is derived from an EMBL/GenBank/DDBJ whole genome shotgun (WGS) entry which is preliminary data.</text>
</comment>
<evidence type="ECO:0000256" key="1">
    <source>
        <dbReference type="SAM" id="Coils"/>
    </source>
</evidence>
<reference evidence="2 3" key="1">
    <citation type="submission" date="2017-06" db="EMBL/GenBank/DDBJ databases">
        <title>Genome of Fusarium nygamai isolate CS10214.</title>
        <authorList>
            <person name="Gardiner D.M."/>
            <person name="Obanor F."/>
            <person name="Kazan K."/>
        </authorList>
    </citation>
    <scope>NUCLEOTIDE SEQUENCE [LARGE SCALE GENOMIC DNA]</scope>
    <source>
        <strain evidence="2 3">CS10214</strain>
    </source>
</reference>
<organism evidence="2 3">
    <name type="scientific">Gibberella nygamai</name>
    <name type="common">Bean root rot disease fungus</name>
    <name type="synonym">Fusarium nygamai</name>
    <dbReference type="NCBI Taxonomy" id="42673"/>
    <lineage>
        <taxon>Eukaryota</taxon>
        <taxon>Fungi</taxon>
        <taxon>Dikarya</taxon>
        <taxon>Ascomycota</taxon>
        <taxon>Pezizomycotina</taxon>
        <taxon>Sordariomycetes</taxon>
        <taxon>Hypocreomycetidae</taxon>
        <taxon>Hypocreales</taxon>
        <taxon>Nectriaceae</taxon>
        <taxon>Fusarium</taxon>
        <taxon>Fusarium fujikuroi species complex</taxon>
    </lineage>
</organism>
<dbReference type="AlphaFoldDB" id="A0A2K0UTP5"/>
<evidence type="ECO:0000313" key="3">
    <source>
        <dbReference type="Proteomes" id="UP000236664"/>
    </source>
</evidence>
<sequence length="83" mass="9682">MGFLVTWVIIHWEDHIEQIETKNKFVNDQNDELIESNGQLAIENEDLKKTLALAEEELTKQVEITNKLKKQLEAAKSKDIPRH</sequence>
<proteinExistence type="predicted"/>
<feature type="coiled-coil region" evidence="1">
    <location>
        <begin position="16"/>
        <end position="75"/>
    </location>
</feature>
<evidence type="ECO:0000313" key="2">
    <source>
        <dbReference type="EMBL" id="PNP61151.1"/>
    </source>
</evidence>
<dbReference type="EMBL" id="MTQA01000317">
    <property type="protein sequence ID" value="PNP61151.1"/>
    <property type="molecule type" value="Genomic_DNA"/>
</dbReference>
<gene>
    <name evidence="2" type="ORF">FNYG_14239</name>
</gene>
<dbReference type="Proteomes" id="UP000236664">
    <property type="component" value="Unassembled WGS sequence"/>
</dbReference>